<sequence length="120" mass="12949">MGGVTTITGLGLQSVEEGSGLGFGGVCRGEGGPGGSQLEETVRDGEESNRAESYDCLLPGAGLKVMRKHEEVDSTDQADIDIVMLALCAHITSYDLWDMYNMDKTRLFYNMVPNQTIAQQ</sequence>
<evidence type="ECO:0000313" key="4">
    <source>
        <dbReference type="Proteomes" id="UP000006727"/>
    </source>
</evidence>
<feature type="compositionally biased region" description="Gly residues" evidence="1">
    <location>
        <begin position="26"/>
        <end position="35"/>
    </location>
</feature>
<dbReference type="AlphaFoldDB" id="A0A2K1KJE9"/>
<keyword evidence="4" id="KW-1185">Reference proteome</keyword>
<feature type="compositionally biased region" description="Basic and acidic residues" evidence="1">
    <location>
        <begin position="40"/>
        <end position="50"/>
    </location>
</feature>
<dbReference type="EMBL" id="ABEU02000005">
    <property type="protein sequence ID" value="PNR53893.1"/>
    <property type="molecule type" value="Genomic_DNA"/>
</dbReference>
<evidence type="ECO:0000313" key="2">
    <source>
        <dbReference type="EMBL" id="PNR53893.1"/>
    </source>
</evidence>
<evidence type="ECO:0000313" key="3">
    <source>
        <dbReference type="EnsemblPlants" id="Pp3c5_12218V3.1"/>
    </source>
</evidence>
<dbReference type="InParanoid" id="A0A2K1KJE9"/>
<evidence type="ECO:0000256" key="1">
    <source>
        <dbReference type="SAM" id="MobiDB-lite"/>
    </source>
</evidence>
<name>A0A2K1KJE9_PHYPA</name>
<protein>
    <submittedName>
        <fullName evidence="2 3">Uncharacterized protein</fullName>
    </submittedName>
</protein>
<dbReference type="Proteomes" id="UP000006727">
    <property type="component" value="Chromosome 5"/>
</dbReference>
<organism evidence="2">
    <name type="scientific">Physcomitrium patens</name>
    <name type="common">Spreading-leaved earth moss</name>
    <name type="synonym">Physcomitrella patens</name>
    <dbReference type="NCBI Taxonomy" id="3218"/>
    <lineage>
        <taxon>Eukaryota</taxon>
        <taxon>Viridiplantae</taxon>
        <taxon>Streptophyta</taxon>
        <taxon>Embryophyta</taxon>
        <taxon>Bryophyta</taxon>
        <taxon>Bryophytina</taxon>
        <taxon>Bryopsida</taxon>
        <taxon>Funariidae</taxon>
        <taxon>Funariales</taxon>
        <taxon>Funariaceae</taxon>
        <taxon>Physcomitrium</taxon>
    </lineage>
</organism>
<accession>A0A2K1KJE9</accession>
<reference evidence="3" key="3">
    <citation type="submission" date="2020-12" db="UniProtKB">
        <authorList>
            <consortium name="EnsemblPlants"/>
        </authorList>
    </citation>
    <scope>IDENTIFICATION</scope>
</reference>
<dbReference type="Gramene" id="Pp3c5_12218V3.1">
    <property type="protein sequence ID" value="Pp3c5_12218V3.1"/>
    <property type="gene ID" value="Pp3c5_12218"/>
</dbReference>
<gene>
    <name evidence="2" type="ORF">PHYPA_007568</name>
</gene>
<proteinExistence type="predicted"/>
<dbReference type="EnsemblPlants" id="Pp3c5_12218V3.1">
    <property type="protein sequence ID" value="Pp3c5_12218V3.1"/>
    <property type="gene ID" value="Pp3c5_12218"/>
</dbReference>
<reference evidence="2 4" key="2">
    <citation type="journal article" date="2018" name="Plant J.">
        <title>The Physcomitrella patens chromosome-scale assembly reveals moss genome structure and evolution.</title>
        <authorList>
            <person name="Lang D."/>
            <person name="Ullrich K.K."/>
            <person name="Murat F."/>
            <person name="Fuchs J."/>
            <person name="Jenkins J."/>
            <person name="Haas F.B."/>
            <person name="Piednoel M."/>
            <person name="Gundlach H."/>
            <person name="Van Bel M."/>
            <person name="Meyberg R."/>
            <person name="Vives C."/>
            <person name="Morata J."/>
            <person name="Symeonidi A."/>
            <person name="Hiss M."/>
            <person name="Muchero W."/>
            <person name="Kamisugi Y."/>
            <person name="Saleh O."/>
            <person name="Blanc G."/>
            <person name="Decker E.L."/>
            <person name="van Gessel N."/>
            <person name="Grimwood J."/>
            <person name="Hayes R.D."/>
            <person name="Graham S.W."/>
            <person name="Gunter L.E."/>
            <person name="McDaniel S.F."/>
            <person name="Hoernstein S.N.W."/>
            <person name="Larsson A."/>
            <person name="Li F.W."/>
            <person name="Perroud P.F."/>
            <person name="Phillips J."/>
            <person name="Ranjan P."/>
            <person name="Rokshar D.S."/>
            <person name="Rothfels C.J."/>
            <person name="Schneider L."/>
            <person name="Shu S."/>
            <person name="Stevenson D.W."/>
            <person name="Thummler F."/>
            <person name="Tillich M."/>
            <person name="Villarreal Aguilar J.C."/>
            <person name="Widiez T."/>
            <person name="Wong G.K."/>
            <person name="Wymore A."/>
            <person name="Zhang Y."/>
            <person name="Zimmer A.D."/>
            <person name="Quatrano R.S."/>
            <person name="Mayer K.F.X."/>
            <person name="Goodstein D."/>
            <person name="Casacuberta J.M."/>
            <person name="Vandepoele K."/>
            <person name="Reski R."/>
            <person name="Cuming A.C."/>
            <person name="Tuskan G.A."/>
            <person name="Maumus F."/>
            <person name="Salse J."/>
            <person name="Schmutz J."/>
            <person name="Rensing S.A."/>
        </authorList>
    </citation>
    <scope>NUCLEOTIDE SEQUENCE [LARGE SCALE GENOMIC DNA]</scope>
    <source>
        <strain evidence="3 4">cv. Gransden 2004</strain>
    </source>
</reference>
<feature type="region of interest" description="Disordered" evidence="1">
    <location>
        <begin position="26"/>
        <end position="50"/>
    </location>
</feature>
<reference evidence="2 4" key="1">
    <citation type="journal article" date="2008" name="Science">
        <title>The Physcomitrella genome reveals evolutionary insights into the conquest of land by plants.</title>
        <authorList>
            <person name="Rensing S."/>
            <person name="Lang D."/>
            <person name="Zimmer A."/>
            <person name="Terry A."/>
            <person name="Salamov A."/>
            <person name="Shapiro H."/>
            <person name="Nishiyama T."/>
            <person name="Perroud P.-F."/>
            <person name="Lindquist E."/>
            <person name="Kamisugi Y."/>
            <person name="Tanahashi T."/>
            <person name="Sakakibara K."/>
            <person name="Fujita T."/>
            <person name="Oishi K."/>
            <person name="Shin-I T."/>
            <person name="Kuroki Y."/>
            <person name="Toyoda A."/>
            <person name="Suzuki Y."/>
            <person name="Hashimoto A."/>
            <person name="Yamaguchi K."/>
            <person name="Sugano A."/>
            <person name="Kohara Y."/>
            <person name="Fujiyama A."/>
            <person name="Anterola A."/>
            <person name="Aoki S."/>
            <person name="Ashton N."/>
            <person name="Barbazuk W.B."/>
            <person name="Barker E."/>
            <person name="Bennetzen J."/>
            <person name="Bezanilla M."/>
            <person name="Blankenship R."/>
            <person name="Cho S.H."/>
            <person name="Dutcher S."/>
            <person name="Estelle M."/>
            <person name="Fawcett J.A."/>
            <person name="Gundlach H."/>
            <person name="Hanada K."/>
            <person name="Heyl A."/>
            <person name="Hicks K.A."/>
            <person name="Hugh J."/>
            <person name="Lohr M."/>
            <person name="Mayer K."/>
            <person name="Melkozernov A."/>
            <person name="Murata T."/>
            <person name="Nelson D."/>
            <person name="Pils B."/>
            <person name="Prigge M."/>
            <person name="Reiss B."/>
            <person name="Renner T."/>
            <person name="Rombauts S."/>
            <person name="Rushton P."/>
            <person name="Sanderfoot A."/>
            <person name="Schween G."/>
            <person name="Shiu S.-H."/>
            <person name="Stueber K."/>
            <person name="Theodoulou F.L."/>
            <person name="Tu H."/>
            <person name="Van de Peer Y."/>
            <person name="Verrier P.J."/>
            <person name="Waters E."/>
            <person name="Wood A."/>
            <person name="Yang L."/>
            <person name="Cove D."/>
            <person name="Cuming A."/>
            <person name="Hasebe M."/>
            <person name="Lucas S."/>
            <person name="Mishler D.B."/>
            <person name="Reski R."/>
            <person name="Grigoriev I."/>
            <person name="Quatrano R.S."/>
            <person name="Boore J.L."/>
        </authorList>
    </citation>
    <scope>NUCLEOTIDE SEQUENCE [LARGE SCALE GENOMIC DNA]</scope>
    <source>
        <strain evidence="3 4">cv. Gransden 2004</strain>
    </source>
</reference>